<dbReference type="Proteomes" id="UP000273252">
    <property type="component" value="Unassembled WGS sequence"/>
</dbReference>
<comment type="caution">
    <text evidence="1">The sequence shown here is derived from an EMBL/GenBank/DDBJ whole genome shotgun (WGS) entry which is preliminary data.</text>
</comment>
<organism evidence="1 2">
    <name type="scientific">Vibrio sinensis</name>
    <dbReference type="NCBI Taxonomy" id="2302434"/>
    <lineage>
        <taxon>Bacteria</taxon>
        <taxon>Pseudomonadati</taxon>
        <taxon>Pseudomonadota</taxon>
        <taxon>Gammaproteobacteria</taxon>
        <taxon>Vibrionales</taxon>
        <taxon>Vibrionaceae</taxon>
        <taxon>Vibrio</taxon>
    </lineage>
</organism>
<protein>
    <submittedName>
        <fullName evidence="1">Uncharacterized protein</fullName>
    </submittedName>
</protein>
<reference evidence="1 2" key="1">
    <citation type="submission" date="2018-08" db="EMBL/GenBank/DDBJ databases">
        <title>Vibrio isolated from the Eastern China Marginal Seas.</title>
        <authorList>
            <person name="Li Y."/>
        </authorList>
    </citation>
    <scope>NUCLEOTIDE SEQUENCE [LARGE SCALE GENOMIC DNA]</scope>
    <source>
        <strain evidence="1 2">BEI233</strain>
    </source>
</reference>
<dbReference type="EMBL" id="QVMU01000002">
    <property type="protein sequence ID" value="RJX74264.1"/>
    <property type="molecule type" value="Genomic_DNA"/>
</dbReference>
<name>A0A3A6QZ39_9VIBR</name>
<proteinExistence type="predicted"/>
<gene>
    <name evidence="1" type="ORF">DZ860_03790</name>
</gene>
<evidence type="ECO:0000313" key="1">
    <source>
        <dbReference type="EMBL" id="RJX74264.1"/>
    </source>
</evidence>
<evidence type="ECO:0000313" key="2">
    <source>
        <dbReference type="Proteomes" id="UP000273252"/>
    </source>
</evidence>
<keyword evidence="2" id="KW-1185">Reference proteome</keyword>
<accession>A0A3A6QZ39</accession>
<dbReference type="AlphaFoldDB" id="A0A3A6QZ39"/>
<sequence>MSTILLVVSLAYSLSAYRGVFYQIKVAKNEIQARQDHWQAEGGLECGFSFMVNNHESVIPNNLNTACQWLELQSLGESPSEPNVLQATSGSVKITKEIEFLIGGGGGVTNPRSPSLNIKWKQGSWNDQ</sequence>